<dbReference type="InterPro" id="IPR027417">
    <property type="entry name" value="P-loop_NTPase"/>
</dbReference>
<dbReference type="NCBIfam" id="NF008653">
    <property type="entry name" value="PRK11650.1"/>
    <property type="match status" value="1"/>
</dbReference>
<keyword evidence="3 6" id="KW-0067">ATP-binding</keyword>
<accession>A0A553II63</accession>
<dbReference type="Pfam" id="PF00005">
    <property type="entry name" value="ABC_tran"/>
    <property type="match status" value="1"/>
</dbReference>
<keyword evidence="2" id="KW-0547">Nucleotide-binding</keyword>
<evidence type="ECO:0000256" key="2">
    <source>
        <dbReference type="ARBA" id="ARBA00022741"/>
    </source>
</evidence>
<dbReference type="InterPro" id="IPR017871">
    <property type="entry name" value="ABC_transporter-like_CS"/>
</dbReference>
<dbReference type="GO" id="GO:0005524">
    <property type="term" value="F:ATP binding"/>
    <property type="evidence" value="ECO:0007669"/>
    <property type="project" value="UniProtKB-KW"/>
</dbReference>
<dbReference type="AlphaFoldDB" id="A0A553II63"/>
<dbReference type="SUPFAM" id="SSF50331">
    <property type="entry name" value="MOP-like"/>
    <property type="match status" value="1"/>
</dbReference>
<dbReference type="Gene3D" id="2.40.50.140">
    <property type="entry name" value="Nucleic acid-binding proteins"/>
    <property type="match status" value="1"/>
</dbReference>
<keyword evidence="1" id="KW-0813">Transport</keyword>
<reference evidence="6 7" key="1">
    <citation type="submission" date="2019-07" db="EMBL/GenBank/DDBJ databases">
        <title>Genome sequence of Acholeplasma laidlawii strain with increased resistance to erythromycin.</title>
        <authorList>
            <person name="Medvedeva E.S."/>
            <person name="Baranova N.B."/>
            <person name="Siniagina M.N."/>
            <person name="Mouzykantov A."/>
            <person name="Chernova O.A."/>
            <person name="Chernov V.M."/>
        </authorList>
    </citation>
    <scope>NUCLEOTIDE SEQUENCE [LARGE SCALE GENOMIC DNA]</scope>
    <source>
        <strain evidence="6 7">PG8REry</strain>
    </source>
</reference>
<dbReference type="RefSeq" id="WP_012242615.1">
    <property type="nucleotide sequence ID" value="NZ_JACAOE010000001.1"/>
</dbReference>
<dbReference type="FunFam" id="3.40.50.300:FF:000042">
    <property type="entry name" value="Maltose/maltodextrin ABC transporter, ATP-binding protein"/>
    <property type="match status" value="1"/>
</dbReference>
<dbReference type="OMA" id="RCHLFKE"/>
<evidence type="ECO:0000256" key="4">
    <source>
        <dbReference type="SAM" id="MobiDB-lite"/>
    </source>
</evidence>
<dbReference type="InterPro" id="IPR015855">
    <property type="entry name" value="ABC_transpr_MalK-like"/>
</dbReference>
<dbReference type="GeneID" id="41338836"/>
<name>A0A553II63_ACHLA</name>
<protein>
    <submittedName>
        <fullName evidence="6">sn-glycerol-3-phosphate ABC transporter ATP-binding protein UgpC</fullName>
    </submittedName>
</protein>
<comment type="caution">
    <text evidence="6">The sequence shown here is derived from an EMBL/GenBank/DDBJ whole genome shotgun (WGS) entry which is preliminary data.</text>
</comment>
<proteinExistence type="predicted"/>
<dbReference type="GO" id="GO:0016887">
    <property type="term" value="F:ATP hydrolysis activity"/>
    <property type="evidence" value="ECO:0007669"/>
    <property type="project" value="InterPro"/>
</dbReference>
<dbReference type="InterPro" id="IPR003593">
    <property type="entry name" value="AAA+_ATPase"/>
</dbReference>
<dbReference type="GO" id="GO:0008643">
    <property type="term" value="P:carbohydrate transport"/>
    <property type="evidence" value="ECO:0007669"/>
    <property type="project" value="InterPro"/>
</dbReference>
<organism evidence="6 7">
    <name type="scientific">Acholeplasma laidlawii</name>
    <dbReference type="NCBI Taxonomy" id="2148"/>
    <lineage>
        <taxon>Bacteria</taxon>
        <taxon>Bacillati</taxon>
        <taxon>Mycoplasmatota</taxon>
        <taxon>Mollicutes</taxon>
        <taxon>Acholeplasmatales</taxon>
        <taxon>Acholeplasmataceae</taxon>
        <taxon>Acholeplasma</taxon>
    </lineage>
</organism>
<dbReference type="EMBL" id="VKID01000001">
    <property type="protein sequence ID" value="TRX99885.1"/>
    <property type="molecule type" value="Genomic_DNA"/>
</dbReference>
<evidence type="ECO:0000256" key="1">
    <source>
        <dbReference type="ARBA" id="ARBA00022448"/>
    </source>
</evidence>
<dbReference type="CDD" id="cd03301">
    <property type="entry name" value="ABC_MalK_N"/>
    <property type="match status" value="1"/>
</dbReference>
<dbReference type="Pfam" id="PF17912">
    <property type="entry name" value="OB_MalK"/>
    <property type="match status" value="1"/>
</dbReference>
<evidence type="ECO:0000313" key="6">
    <source>
        <dbReference type="EMBL" id="TRX99885.1"/>
    </source>
</evidence>
<dbReference type="PANTHER" id="PTHR43875">
    <property type="entry name" value="MALTODEXTRIN IMPORT ATP-BINDING PROTEIN MSMX"/>
    <property type="match status" value="1"/>
</dbReference>
<evidence type="ECO:0000259" key="5">
    <source>
        <dbReference type="PROSITE" id="PS50893"/>
    </source>
</evidence>
<dbReference type="PANTHER" id="PTHR43875:SF1">
    <property type="entry name" value="OSMOPROTECTIVE COMPOUNDS UPTAKE ATP-BINDING PROTEIN GGTA"/>
    <property type="match status" value="1"/>
</dbReference>
<dbReference type="InterPro" id="IPR012340">
    <property type="entry name" value="NA-bd_OB-fold"/>
</dbReference>
<sequence>MATLHLKDINKIYPNGVQAVFDFNLKIEDKEFIVFVGPSGCGKSTTLRMIAGLEDISSGELYIDEEYKNDTAPKDRDIAMVFQSYALYPHMTVYDNIAFGLKLRKVPKAIIKEKVHAAAEILGLLPYLDRKPKALSGGQRQRVALGRSIVRDAKVFLMDEPLSNLDAKLRVQMRGELIKLHKQLDTTTIYVTHDQIEAMTMASRIVVMNKGYIMQVGSPKEIYDRPSSIFVAGFIGTPPMNFINGKVNEKGVFEAGKFRIQLPNDKLEIVTQNKYIGKPIVLGIRAEDIHDDELVMKAHPNGVLDVEVDVAELLGAETNIYMDINGSNVIAKVDARTNISIGDKIQVAFDLNKIHFFDPETELRLELDPNVKTHARLAVEAAKAAGHDLPTTKKDEVVEEIKPVSEEKASKK</sequence>
<feature type="domain" description="ABC transporter" evidence="5">
    <location>
        <begin position="4"/>
        <end position="235"/>
    </location>
</feature>
<dbReference type="GO" id="GO:0055052">
    <property type="term" value="C:ATP-binding cassette (ABC) transporter complex, substrate-binding subunit-containing"/>
    <property type="evidence" value="ECO:0007669"/>
    <property type="project" value="TreeGrafter"/>
</dbReference>
<dbReference type="InterPro" id="IPR040582">
    <property type="entry name" value="OB_MalK-like"/>
</dbReference>
<dbReference type="PROSITE" id="PS00211">
    <property type="entry name" value="ABC_TRANSPORTER_1"/>
    <property type="match status" value="1"/>
</dbReference>
<dbReference type="InterPro" id="IPR005116">
    <property type="entry name" value="Transp-assoc_OB_typ1"/>
</dbReference>
<evidence type="ECO:0000313" key="7">
    <source>
        <dbReference type="Proteomes" id="UP000315938"/>
    </source>
</evidence>
<dbReference type="PROSITE" id="PS50893">
    <property type="entry name" value="ABC_TRANSPORTER_2"/>
    <property type="match status" value="1"/>
</dbReference>
<dbReference type="SMART" id="SM00382">
    <property type="entry name" value="AAA"/>
    <property type="match status" value="1"/>
</dbReference>
<dbReference type="SUPFAM" id="SSF52540">
    <property type="entry name" value="P-loop containing nucleoside triphosphate hydrolases"/>
    <property type="match status" value="1"/>
</dbReference>
<dbReference type="InterPro" id="IPR047641">
    <property type="entry name" value="ABC_transpr_MalK/UgpC-like"/>
</dbReference>
<dbReference type="InterPro" id="IPR003439">
    <property type="entry name" value="ABC_transporter-like_ATP-bd"/>
</dbReference>
<dbReference type="Pfam" id="PF03459">
    <property type="entry name" value="TOBE"/>
    <property type="match status" value="1"/>
</dbReference>
<dbReference type="InterPro" id="IPR008995">
    <property type="entry name" value="Mo/tungstate-bd_C_term_dom"/>
</dbReference>
<feature type="region of interest" description="Disordered" evidence="4">
    <location>
        <begin position="388"/>
        <end position="412"/>
    </location>
</feature>
<dbReference type="Proteomes" id="UP000315938">
    <property type="component" value="Unassembled WGS sequence"/>
</dbReference>
<gene>
    <name evidence="6" type="primary">ugpC</name>
    <name evidence="6" type="ORF">FNV44_02260</name>
</gene>
<evidence type="ECO:0000256" key="3">
    <source>
        <dbReference type="ARBA" id="ARBA00022840"/>
    </source>
</evidence>
<dbReference type="Gene3D" id="3.40.50.300">
    <property type="entry name" value="P-loop containing nucleotide triphosphate hydrolases"/>
    <property type="match status" value="1"/>
</dbReference>
<dbReference type="Gene3D" id="2.40.50.100">
    <property type="match status" value="1"/>
</dbReference>
<dbReference type="GO" id="GO:0140359">
    <property type="term" value="F:ABC-type transporter activity"/>
    <property type="evidence" value="ECO:0007669"/>
    <property type="project" value="InterPro"/>
</dbReference>
<feature type="compositionally biased region" description="Basic and acidic residues" evidence="4">
    <location>
        <begin position="390"/>
        <end position="412"/>
    </location>
</feature>